<feature type="transmembrane region" description="Helical" evidence="1">
    <location>
        <begin position="12"/>
        <end position="31"/>
    </location>
</feature>
<gene>
    <name evidence="2" type="ORF">BJ987_000376</name>
</gene>
<dbReference type="RefSeq" id="WP_209884094.1">
    <property type="nucleotide sequence ID" value="NZ_JAGGMR010000001.1"/>
</dbReference>
<evidence type="ECO:0000256" key="1">
    <source>
        <dbReference type="SAM" id="Phobius"/>
    </source>
</evidence>
<keyword evidence="1" id="KW-1133">Transmembrane helix</keyword>
<comment type="caution">
    <text evidence="2">The sequence shown here is derived from an EMBL/GenBank/DDBJ whole genome shotgun (WGS) entry which is preliminary data.</text>
</comment>
<protein>
    <recommendedName>
        <fullName evidence="4">DUF3592 domain-containing protein</fullName>
    </recommendedName>
</protein>
<evidence type="ECO:0008006" key="4">
    <source>
        <dbReference type="Google" id="ProtNLM"/>
    </source>
</evidence>
<keyword evidence="1" id="KW-0812">Transmembrane</keyword>
<accession>A0ABS4Q8K2</accession>
<sequence length="174" mass="18449">MLDKAKRKLTGIGAACVLLLLGPILTVGFFADAELVLTGDKVVATVERCTGYQAARGPGRVELIAAGPQARRGGGGSSGRSNYCLGTWTLKNGAPGKGRLLEIGQRAPGAEVQVYASATAGLSASRWWHAPLPFLGVLMLAALVWMGVRTWRTARARVRERRARVAARRAARAQ</sequence>
<feature type="transmembrane region" description="Helical" evidence="1">
    <location>
        <begin position="132"/>
        <end position="151"/>
    </location>
</feature>
<evidence type="ECO:0000313" key="2">
    <source>
        <dbReference type="EMBL" id="MBP2187475.1"/>
    </source>
</evidence>
<dbReference type="EMBL" id="JAGGMR010000001">
    <property type="protein sequence ID" value="MBP2187475.1"/>
    <property type="molecule type" value="Genomic_DNA"/>
</dbReference>
<keyword evidence="3" id="KW-1185">Reference proteome</keyword>
<dbReference type="Proteomes" id="UP001519325">
    <property type="component" value="Unassembled WGS sequence"/>
</dbReference>
<reference evidence="2 3" key="1">
    <citation type="submission" date="2021-03" db="EMBL/GenBank/DDBJ databases">
        <title>Sequencing the genomes of 1000 actinobacteria strains.</title>
        <authorList>
            <person name="Klenk H.-P."/>
        </authorList>
    </citation>
    <scope>NUCLEOTIDE SEQUENCE [LARGE SCALE GENOMIC DNA]</scope>
    <source>
        <strain evidence="2 3">DSM 45516</strain>
    </source>
</reference>
<proteinExistence type="predicted"/>
<organism evidence="2 3">
    <name type="scientific">Nocardia goodfellowii</name>
    <dbReference type="NCBI Taxonomy" id="882446"/>
    <lineage>
        <taxon>Bacteria</taxon>
        <taxon>Bacillati</taxon>
        <taxon>Actinomycetota</taxon>
        <taxon>Actinomycetes</taxon>
        <taxon>Mycobacteriales</taxon>
        <taxon>Nocardiaceae</taxon>
        <taxon>Nocardia</taxon>
    </lineage>
</organism>
<name>A0ABS4Q8K2_9NOCA</name>
<keyword evidence="1" id="KW-0472">Membrane</keyword>
<evidence type="ECO:0000313" key="3">
    <source>
        <dbReference type="Proteomes" id="UP001519325"/>
    </source>
</evidence>